<dbReference type="RefSeq" id="XP_046006363.1">
    <property type="nucleotide sequence ID" value="XM_046155450.1"/>
</dbReference>
<protein>
    <submittedName>
        <fullName evidence="1">Uncharacterized protein</fullName>
    </submittedName>
</protein>
<evidence type="ECO:0000313" key="2">
    <source>
        <dbReference type="Proteomes" id="UP000756346"/>
    </source>
</evidence>
<dbReference type="EMBL" id="JAGTJQ010000011">
    <property type="protein sequence ID" value="KAH7018096.1"/>
    <property type="molecule type" value="Genomic_DNA"/>
</dbReference>
<evidence type="ECO:0000313" key="1">
    <source>
        <dbReference type="EMBL" id="KAH7018096.1"/>
    </source>
</evidence>
<dbReference type="Proteomes" id="UP000756346">
    <property type="component" value="Unassembled WGS sequence"/>
</dbReference>
<comment type="caution">
    <text evidence="1">The sequence shown here is derived from an EMBL/GenBank/DDBJ whole genome shotgun (WGS) entry which is preliminary data.</text>
</comment>
<sequence>MNAPLRDCAGTWTYMGYKIYSNQPFDPRLCSAACDAQTAYNIAHPPSSGKPSLCGAFGTYLVHKTTSAGTWITGQMCTMYTSAWDTKYAKNTGSTDPDGTKWTFTNSFFYSKPDRQPICKSSIDYLKAEGQEFCSSFLAYTPSSTTTYTTATPADKIVVTTTSVTTVANGFSATVTGDSHWKRRGRFARQDTATEDASEPTATLGPIDATIETIDNLGPSTIAVLTQTAEDARPTNGTAALDRRAVATPASIANWPASRISEACSDVATGVVTVVSTSVVPSQTTTTTVTATTTGLVACVVPSQVAEYKSLMPVWGVWDAELASPGPNPYGVYYGTAVVQLPFPYCAYGVCTSVIQVSSDGAFYFTNPDNLGEQITMNVYQGTGQYLYPGWPVGVYTRVTGAEGSRQFTLSWYAATYQWGHAGMHVSATWYENAPNVVYYKYYDAVQVYQNHHSISKGGADTVVWPSSDFMQVGTQIKITSAPDGTAAFTTSQRNRVECCTNGPWHSCTEWQPQVL</sequence>
<keyword evidence="2" id="KW-1185">Reference proteome</keyword>
<dbReference type="OrthoDB" id="271448at2759"/>
<organism evidence="1 2">
    <name type="scientific">Microdochium trichocladiopsis</name>
    <dbReference type="NCBI Taxonomy" id="1682393"/>
    <lineage>
        <taxon>Eukaryota</taxon>
        <taxon>Fungi</taxon>
        <taxon>Dikarya</taxon>
        <taxon>Ascomycota</taxon>
        <taxon>Pezizomycotina</taxon>
        <taxon>Sordariomycetes</taxon>
        <taxon>Xylariomycetidae</taxon>
        <taxon>Xylariales</taxon>
        <taxon>Microdochiaceae</taxon>
        <taxon>Microdochium</taxon>
    </lineage>
</organism>
<proteinExistence type="predicted"/>
<dbReference type="GeneID" id="70184996"/>
<dbReference type="AlphaFoldDB" id="A0A9P8XVH7"/>
<accession>A0A9P8XVH7</accession>
<gene>
    <name evidence="1" type="ORF">B0I36DRAFT_335305</name>
</gene>
<dbReference type="PANTHER" id="PTHR36578:SF1">
    <property type="entry name" value="APPLE DOMAIN-CONTAINING PROTEIN"/>
    <property type="match status" value="1"/>
</dbReference>
<name>A0A9P8XVH7_9PEZI</name>
<reference evidence="1" key="1">
    <citation type="journal article" date="2021" name="Nat. Commun.">
        <title>Genetic determinants of endophytism in the Arabidopsis root mycobiome.</title>
        <authorList>
            <person name="Mesny F."/>
            <person name="Miyauchi S."/>
            <person name="Thiergart T."/>
            <person name="Pickel B."/>
            <person name="Atanasova L."/>
            <person name="Karlsson M."/>
            <person name="Huettel B."/>
            <person name="Barry K.W."/>
            <person name="Haridas S."/>
            <person name="Chen C."/>
            <person name="Bauer D."/>
            <person name="Andreopoulos W."/>
            <person name="Pangilinan J."/>
            <person name="LaButti K."/>
            <person name="Riley R."/>
            <person name="Lipzen A."/>
            <person name="Clum A."/>
            <person name="Drula E."/>
            <person name="Henrissat B."/>
            <person name="Kohler A."/>
            <person name="Grigoriev I.V."/>
            <person name="Martin F.M."/>
            <person name="Hacquard S."/>
        </authorList>
    </citation>
    <scope>NUCLEOTIDE SEQUENCE</scope>
    <source>
        <strain evidence="1">MPI-CAGE-CH-0230</strain>
    </source>
</reference>
<dbReference type="PANTHER" id="PTHR36578">
    <property type="entry name" value="CHROMOSOME 15, WHOLE GENOME SHOTGUN SEQUENCE"/>
    <property type="match status" value="1"/>
</dbReference>